<dbReference type="Gene3D" id="2.40.440.10">
    <property type="entry name" value="L,D-transpeptidase catalytic domain-like"/>
    <property type="match status" value="1"/>
</dbReference>
<dbReference type="UniPathway" id="UPA00219"/>
<reference evidence="12 13" key="1">
    <citation type="submission" date="2018-02" db="EMBL/GenBank/DDBJ databases">
        <title>Genomic Encyclopedia of Archaeal and Bacterial Type Strains, Phase II (KMG-II): from individual species to whole genera.</title>
        <authorList>
            <person name="Goeker M."/>
        </authorList>
    </citation>
    <scope>NUCLEOTIDE SEQUENCE [LARGE SCALE GENOMIC DNA]</scope>
    <source>
        <strain evidence="12 13">DSM 18921</strain>
    </source>
</reference>
<dbReference type="GO" id="GO:0008360">
    <property type="term" value="P:regulation of cell shape"/>
    <property type="evidence" value="ECO:0007669"/>
    <property type="project" value="UniProtKB-UniRule"/>
</dbReference>
<evidence type="ECO:0000256" key="1">
    <source>
        <dbReference type="ARBA" id="ARBA00004752"/>
    </source>
</evidence>
<feature type="chain" id="PRO_5015447923" evidence="10">
    <location>
        <begin position="26"/>
        <end position="221"/>
    </location>
</feature>
<keyword evidence="4" id="KW-0808">Transferase</keyword>
<evidence type="ECO:0000256" key="10">
    <source>
        <dbReference type="SAM" id="SignalP"/>
    </source>
</evidence>
<comment type="caution">
    <text evidence="12">The sequence shown here is derived from an EMBL/GenBank/DDBJ whole genome shotgun (WGS) entry which is preliminary data.</text>
</comment>
<evidence type="ECO:0000313" key="12">
    <source>
        <dbReference type="EMBL" id="PQV55487.1"/>
    </source>
</evidence>
<evidence type="ECO:0000256" key="7">
    <source>
        <dbReference type="ARBA" id="ARBA00022984"/>
    </source>
</evidence>
<proteinExistence type="inferred from homology"/>
<evidence type="ECO:0000256" key="6">
    <source>
        <dbReference type="ARBA" id="ARBA00022960"/>
    </source>
</evidence>
<dbReference type="Proteomes" id="UP000238338">
    <property type="component" value="Unassembled WGS sequence"/>
</dbReference>
<feature type="domain" description="L,D-TPase catalytic" evidence="11">
    <location>
        <begin position="73"/>
        <end position="210"/>
    </location>
</feature>
<comment type="similarity">
    <text evidence="2">Belongs to the YkuD family.</text>
</comment>
<keyword evidence="13" id="KW-1185">Reference proteome</keyword>
<dbReference type="InterPro" id="IPR006311">
    <property type="entry name" value="TAT_signal"/>
</dbReference>
<keyword evidence="6 9" id="KW-0133">Cell shape</keyword>
<dbReference type="SUPFAM" id="SSF141523">
    <property type="entry name" value="L,D-transpeptidase catalytic domain-like"/>
    <property type="match status" value="1"/>
</dbReference>
<dbReference type="GO" id="GO:0071972">
    <property type="term" value="F:peptidoglycan L,D-transpeptidase activity"/>
    <property type="evidence" value="ECO:0007669"/>
    <property type="project" value="TreeGrafter"/>
</dbReference>
<evidence type="ECO:0000256" key="5">
    <source>
        <dbReference type="ARBA" id="ARBA00022801"/>
    </source>
</evidence>
<dbReference type="GO" id="GO:0016757">
    <property type="term" value="F:glycosyltransferase activity"/>
    <property type="evidence" value="ECO:0007669"/>
    <property type="project" value="UniProtKB-KW"/>
</dbReference>
<name>A0A2S8S3V6_9RHOB</name>
<dbReference type="PROSITE" id="PS51318">
    <property type="entry name" value="TAT"/>
    <property type="match status" value="1"/>
</dbReference>
<evidence type="ECO:0000313" key="13">
    <source>
        <dbReference type="Proteomes" id="UP000238338"/>
    </source>
</evidence>
<keyword evidence="8 9" id="KW-0961">Cell wall biogenesis/degradation</keyword>
<dbReference type="PANTHER" id="PTHR30582">
    <property type="entry name" value="L,D-TRANSPEPTIDASE"/>
    <property type="match status" value="1"/>
</dbReference>
<keyword evidence="10" id="KW-0732">Signal</keyword>
<feature type="active site" description="Nucleophile" evidence="9">
    <location>
        <position position="186"/>
    </location>
</feature>
<dbReference type="InterPro" id="IPR005490">
    <property type="entry name" value="LD_TPept_cat_dom"/>
</dbReference>
<feature type="signal peptide" evidence="10">
    <location>
        <begin position="1"/>
        <end position="25"/>
    </location>
</feature>
<evidence type="ECO:0000256" key="8">
    <source>
        <dbReference type="ARBA" id="ARBA00023316"/>
    </source>
</evidence>
<dbReference type="AlphaFoldDB" id="A0A2S8S3V6"/>
<dbReference type="PROSITE" id="PS52029">
    <property type="entry name" value="LD_TPASE"/>
    <property type="match status" value="1"/>
</dbReference>
<dbReference type="InterPro" id="IPR038063">
    <property type="entry name" value="Transpep_catalytic_dom"/>
</dbReference>
<organism evidence="12 13">
    <name type="scientific">Albidovulum denitrificans</name>
    <dbReference type="NCBI Taxonomy" id="404881"/>
    <lineage>
        <taxon>Bacteria</taxon>
        <taxon>Pseudomonadati</taxon>
        <taxon>Pseudomonadota</taxon>
        <taxon>Alphaproteobacteria</taxon>
        <taxon>Rhodobacterales</taxon>
        <taxon>Paracoccaceae</taxon>
        <taxon>Albidovulum</taxon>
    </lineage>
</organism>
<keyword evidence="3" id="KW-0328">Glycosyltransferase</keyword>
<dbReference type="OrthoDB" id="9795305at2"/>
<keyword evidence="5" id="KW-0378">Hydrolase</keyword>
<keyword evidence="7 9" id="KW-0573">Peptidoglycan synthesis</keyword>
<dbReference type="GO" id="GO:0005576">
    <property type="term" value="C:extracellular region"/>
    <property type="evidence" value="ECO:0007669"/>
    <property type="project" value="TreeGrafter"/>
</dbReference>
<evidence type="ECO:0000256" key="4">
    <source>
        <dbReference type="ARBA" id="ARBA00022679"/>
    </source>
</evidence>
<dbReference type="Pfam" id="PF03734">
    <property type="entry name" value="YkuD"/>
    <property type="match status" value="1"/>
</dbReference>
<dbReference type="GO" id="GO:0071555">
    <property type="term" value="P:cell wall organization"/>
    <property type="evidence" value="ECO:0007669"/>
    <property type="project" value="UniProtKB-UniRule"/>
</dbReference>
<protein>
    <submittedName>
        <fullName evidence="12">L,D-transpeptidase-like protein</fullName>
    </submittedName>
</protein>
<dbReference type="GO" id="GO:0018104">
    <property type="term" value="P:peptidoglycan-protein cross-linking"/>
    <property type="evidence" value="ECO:0007669"/>
    <property type="project" value="TreeGrafter"/>
</dbReference>
<dbReference type="InterPro" id="IPR050979">
    <property type="entry name" value="LD-transpeptidase"/>
</dbReference>
<evidence type="ECO:0000259" key="11">
    <source>
        <dbReference type="PROSITE" id="PS52029"/>
    </source>
</evidence>
<evidence type="ECO:0000256" key="3">
    <source>
        <dbReference type="ARBA" id="ARBA00022676"/>
    </source>
</evidence>
<feature type="active site" description="Proton donor/acceptor" evidence="9">
    <location>
        <position position="170"/>
    </location>
</feature>
<comment type="pathway">
    <text evidence="1 9">Cell wall biogenesis; peptidoglycan biosynthesis.</text>
</comment>
<dbReference type="PANTHER" id="PTHR30582:SF24">
    <property type="entry name" value="L,D-TRANSPEPTIDASE ERFK_SRFK-RELATED"/>
    <property type="match status" value="1"/>
</dbReference>
<dbReference type="EMBL" id="PVEP01000009">
    <property type="protein sequence ID" value="PQV55487.1"/>
    <property type="molecule type" value="Genomic_DNA"/>
</dbReference>
<sequence length="221" mass="24281">MSTRRHFLKMTSALFSAPLVTPAFAASDLQGQWAAWDAQVTPPGYVAATTNPWGLHPRLLPVRVEARAGLTPGDIHVDAIARYLYHIQPDGTAMRYGVAIGRSGLYEPGIYTIGRKAKWPRWTPTPQMIEREPETYAQYADGMDPGPGNALGSRALYLFLGSRDTYLRIHGTPFPRSIGSRASSGCVRMVMPHIIDLYDQVQTGVTAHLYPAEEGNVELTA</sequence>
<accession>A0A2S8S3V6</accession>
<dbReference type="CDD" id="cd16913">
    <property type="entry name" value="YkuD_like"/>
    <property type="match status" value="1"/>
</dbReference>
<dbReference type="RefSeq" id="WP_035714072.1">
    <property type="nucleotide sequence ID" value="NZ_PVEP01000009.1"/>
</dbReference>
<evidence type="ECO:0000256" key="9">
    <source>
        <dbReference type="PROSITE-ProRule" id="PRU01373"/>
    </source>
</evidence>
<evidence type="ECO:0000256" key="2">
    <source>
        <dbReference type="ARBA" id="ARBA00005992"/>
    </source>
</evidence>
<gene>
    <name evidence="12" type="ORF">LX70_03449</name>
</gene>